<comment type="subcellular location">
    <subcellularLocation>
        <location evidence="1">Cell inner membrane</location>
        <topology evidence="1">Multi-pass membrane protein</topology>
    </subcellularLocation>
    <subcellularLocation>
        <location evidence="6">Cell membrane</location>
        <topology evidence="6">Multi-pass membrane protein</topology>
    </subcellularLocation>
</comment>
<dbReference type="PANTHER" id="PTHR30341:SF0">
    <property type="entry name" value="NA(+)_H(+) ANTIPORTER NHAA"/>
    <property type="match status" value="1"/>
</dbReference>
<evidence type="ECO:0000313" key="7">
    <source>
        <dbReference type="EMBL" id="SEL09758.1"/>
    </source>
</evidence>
<keyword evidence="6" id="KW-0406">Ion transport</keyword>
<comment type="catalytic activity">
    <reaction evidence="6">
        <text>Na(+)(in) + 2 H(+)(out) = Na(+)(out) + 2 H(+)(in)</text>
        <dbReference type="Rhea" id="RHEA:29251"/>
        <dbReference type="ChEBI" id="CHEBI:15378"/>
        <dbReference type="ChEBI" id="CHEBI:29101"/>
    </reaction>
</comment>
<feature type="transmembrane region" description="Helical" evidence="6">
    <location>
        <begin position="128"/>
        <end position="148"/>
    </location>
</feature>
<evidence type="ECO:0000256" key="6">
    <source>
        <dbReference type="HAMAP-Rule" id="MF_01844"/>
    </source>
</evidence>
<keyword evidence="6" id="KW-0915">Sodium</keyword>
<dbReference type="STRING" id="332977.SAMN05421740_103489"/>
<keyword evidence="6" id="KW-0739">Sodium transport</keyword>
<feature type="transmembrane region" description="Helical" evidence="6">
    <location>
        <begin position="100"/>
        <end position="122"/>
    </location>
</feature>
<evidence type="ECO:0000256" key="4">
    <source>
        <dbReference type="ARBA" id="ARBA00022989"/>
    </source>
</evidence>
<evidence type="ECO:0000256" key="1">
    <source>
        <dbReference type="ARBA" id="ARBA00004429"/>
    </source>
</evidence>
<accession>A0A1H7MFT9</accession>
<dbReference type="NCBIfam" id="TIGR00773">
    <property type="entry name" value="NhaA"/>
    <property type="match status" value="1"/>
</dbReference>
<dbReference type="Proteomes" id="UP000198916">
    <property type="component" value="Unassembled WGS sequence"/>
</dbReference>
<keyword evidence="6" id="KW-0050">Antiport</keyword>
<feature type="transmembrane region" description="Helical" evidence="6">
    <location>
        <begin position="333"/>
        <end position="356"/>
    </location>
</feature>
<keyword evidence="5 6" id="KW-0472">Membrane</keyword>
<feature type="transmembrane region" description="Helical" evidence="6">
    <location>
        <begin position="293"/>
        <end position="321"/>
    </location>
</feature>
<keyword evidence="6" id="KW-0813">Transport</keyword>
<feature type="transmembrane region" description="Helical" evidence="6">
    <location>
        <begin position="160"/>
        <end position="181"/>
    </location>
</feature>
<proteinExistence type="inferred from homology"/>
<comment type="similarity">
    <text evidence="6">Belongs to the NhaA Na(+)/H(+) (TC 2.A.33) antiporter family.</text>
</comment>
<feature type="transmembrane region" description="Helical" evidence="6">
    <location>
        <begin position="187"/>
        <end position="206"/>
    </location>
</feature>
<keyword evidence="4 6" id="KW-1133">Transmembrane helix</keyword>
<dbReference type="HAMAP" id="MF_01844">
    <property type="entry name" value="NhaA"/>
    <property type="match status" value="1"/>
</dbReference>
<evidence type="ECO:0000256" key="2">
    <source>
        <dbReference type="ARBA" id="ARBA00022475"/>
    </source>
</evidence>
<dbReference type="NCBIfam" id="NF007111">
    <property type="entry name" value="PRK09560.1"/>
    <property type="match status" value="1"/>
</dbReference>
<organism evidence="7 8">
    <name type="scientific">Parapedobacter koreensis</name>
    <dbReference type="NCBI Taxonomy" id="332977"/>
    <lineage>
        <taxon>Bacteria</taxon>
        <taxon>Pseudomonadati</taxon>
        <taxon>Bacteroidota</taxon>
        <taxon>Sphingobacteriia</taxon>
        <taxon>Sphingobacteriales</taxon>
        <taxon>Sphingobacteriaceae</taxon>
        <taxon>Parapedobacter</taxon>
    </lineage>
</organism>
<comment type="function">
    <text evidence="6">Na(+)/H(+) antiporter that extrudes sodium in exchange for external protons.</text>
</comment>
<reference evidence="8" key="1">
    <citation type="submission" date="2016-10" db="EMBL/GenBank/DDBJ databases">
        <authorList>
            <person name="Varghese N."/>
            <person name="Submissions S."/>
        </authorList>
    </citation>
    <scope>NUCLEOTIDE SEQUENCE [LARGE SCALE GENOMIC DNA]</scope>
    <source>
        <strain evidence="8">Jip14</strain>
    </source>
</reference>
<feature type="transmembrane region" description="Helical" evidence="6">
    <location>
        <begin position="60"/>
        <end position="80"/>
    </location>
</feature>
<dbReference type="GO" id="GO:0015385">
    <property type="term" value="F:sodium:proton antiporter activity"/>
    <property type="evidence" value="ECO:0007669"/>
    <property type="project" value="UniProtKB-UniRule"/>
</dbReference>
<dbReference type="GO" id="GO:0005886">
    <property type="term" value="C:plasma membrane"/>
    <property type="evidence" value="ECO:0007669"/>
    <property type="project" value="UniProtKB-SubCell"/>
</dbReference>
<dbReference type="EMBL" id="FNZR01000003">
    <property type="protein sequence ID" value="SEL09758.1"/>
    <property type="molecule type" value="Genomic_DNA"/>
</dbReference>
<dbReference type="Pfam" id="PF06965">
    <property type="entry name" value="Na_H_antiport_1"/>
    <property type="match status" value="1"/>
</dbReference>
<dbReference type="RefSeq" id="WP_394332214.1">
    <property type="nucleotide sequence ID" value="NZ_FNZR01000003.1"/>
</dbReference>
<evidence type="ECO:0000256" key="3">
    <source>
        <dbReference type="ARBA" id="ARBA00022692"/>
    </source>
</evidence>
<feature type="transmembrane region" description="Helical" evidence="6">
    <location>
        <begin position="21"/>
        <end position="40"/>
    </location>
</feature>
<dbReference type="InterPro" id="IPR023171">
    <property type="entry name" value="Na/H_antiporter_dom_sf"/>
</dbReference>
<protein>
    <recommendedName>
        <fullName evidence="6">Na(+)/H(+) antiporter NhaA</fullName>
    </recommendedName>
    <alternativeName>
        <fullName evidence="6">Sodium/proton antiporter NhaA</fullName>
    </alternativeName>
</protein>
<dbReference type="PANTHER" id="PTHR30341">
    <property type="entry name" value="SODIUM ION/PROTON ANTIPORTER NHAA-RELATED"/>
    <property type="match status" value="1"/>
</dbReference>
<dbReference type="Gene3D" id="1.20.1530.10">
    <property type="entry name" value="Na+/H+ antiporter like domain"/>
    <property type="match status" value="1"/>
</dbReference>
<keyword evidence="3 6" id="KW-0812">Transmembrane</keyword>
<feature type="transmembrane region" description="Helical" evidence="6">
    <location>
        <begin position="368"/>
        <end position="388"/>
    </location>
</feature>
<dbReference type="AlphaFoldDB" id="A0A1H7MFT9"/>
<dbReference type="InterPro" id="IPR004670">
    <property type="entry name" value="NhaA"/>
</dbReference>
<dbReference type="NCBIfam" id="NF007112">
    <property type="entry name" value="PRK09561.1"/>
    <property type="match status" value="1"/>
</dbReference>
<dbReference type="GO" id="GO:0006885">
    <property type="term" value="P:regulation of pH"/>
    <property type="evidence" value="ECO:0007669"/>
    <property type="project" value="UniProtKB-UniRule"/>
</dbReference>
<keyword evidence="8" id="KW-1185">Reference proteome</keyword>
<sequence>MSMDMVLSKIKNFIHSSTGPGIILIGCVVFSLIIANSSLSGNFETLLNHEMGYQILGIQLKYPLLLWINDGLMAIFFLLVGLEIKRELIDGELASPKQAALPIIGALGGVLAPALIFTIFNFNRETAAGWATPMATDIAFALAIVTLLGDRVPLSLKVFLAALAIVDDLMAIVVIALFYATELHYNYLLYAGLVFSLLLVFNKIGIKHLAFYLIPGLVIWYFIHHSGIHATIAGVLTAFAIPAKPGKAKHPPLETLAHALSKPVNLIIMPIFALANTNITFEEGMVSGLVTPLGLGIVLGLFLGKPLGIFSVSWLSVKLGICSKPHKAQWKHLWGVGMLAGIGFTMSIFIAVLSFFGNQTLLAQAKFAILSASLLSGISGALVLTVIAKRQKNNVHQESTSLKADEQHISTH</sequence>
<evidence type="ECO:0000256" key="5">
    <source>
        <dbReference type="ARBA" id="ARBA00023136"/>
    </source>
</evidence>
<gene>
    <name evidence="6" type="primary">nhaA</name>
    <name evidence="7" type="ORF">SAMN05421740_103489</name>
</gene>
<name>A0A1H7MFT9_9SPHI</name>
<feature type="transmembrane region" description="Helical" evidence="6">
    <location>
        <begin position="218"/>
        <end position="241"/>
    </location>
</feature>
<keyword evidence="2 6" id="KW-1003">Cell membrane</keyword>
<evidence type="ECO:0000313" key="8">
    <source>
        <dbReference type="Proteomes" id="UP000198916"/>
    </source>
</evidence>